<name>F2LWP2_HIPMA</name>
<dbReference type="EMBL" id="CP002606">
    <property type="protein sequence ID" value="AEA33020.1"/>
    <property type="molecule type" value="Genomic_DNA"/>
</dbReference>
<sequence>MRLDQFLKETRIIKRRTLAKQMCDEGFVLINSKKAKASYEVKIGDIIDIYFKQKKIKYRIESIPQKGTRKNEASEYYTLLGEEYYE</sequence>
<evidence type="ECO:0000256" key="1">
    <source>
        <dbReference type="ARBA" id="ARBA00022555"/>
    </source>
</evidence>
<dbReference type="STRING" id="760142.Hipma_0037"/>
<keyword evidence="2 5" id="KW-0699">rRNA-binding</keyword>
<gene>
    <name evidence="5" type="primary">rqcP</name>
    <name evidence="7" type="ordered locus">Hipma_0037</name>
</gene>
<keyword evidence="4 5" id="KW-0648">Protein biosynthesis</keyword>
<evidence type="ECO:0000313" key="7">
    <source>
        <dbReference type="EMBL" id="AEA33020.1"/>
    </source>
</evidence>
<dbReference type="Pfam" id="PF01479">
    <property type="entry name" value="S4"/>
    <property type="match status" value="1"/>
</dbReference>
<dbReference type="eggNOG" id="COG1188">
    <property type="taxonomic scope" value="Bacteria"/>
</dbReference>
<organism evidence="7 8">
    <name type="scientific">Hippea maritima (strain ATCC 700847 / DSM 10411 / MH2)</name>
    <dbReference type="NCBI Taxonomy" id="760142"/>
    <lineage>
        <taxon>Bacteria</taxon>
        <taxon>Pseudomonadati</taxon>
        <taxon>Campylobacterota</taxon>
        <taxon>Desulfurellia</taxon>
        <taxon>Desulfurellales</taxon>
        <taxon>Hippeaceae</taxon>
        <taxon>Hippea</taxon>
    </lineage>
</organism>
<dbReference type="Proteomes" id="UP000008139">
    <property type="component" value="Chromosome"/>
</dbReference>
<dbReference type="OrthoDB" id="9797176at2"/>
<protein>
    <recommendedName>
        <fullName evidence="5">RQC P-site tRNA stabilizing factor</fullName>
        <shortName evidence="5">RqcP</shortName>
    </recommendedName>
    <alternativeName>
        <fullName evidence="5">Ribosome-associated protein quality control protein P</fullName>
    </alternativeName>
</protein>
<dbReference type="InterPro" id="IPR025490">
    <property type="entry name" value="RqcP"/>
</dbReference>
<dbReference type="KEGG" id="hmr:Hipma_0037"/>
<comment type="function">
    <text evidence="5">Key component of the ribosome quality control system (RQC), a ribosome-associated complex that mediates the extraction of incompletely synthesized nascent chains from stalled ribosomes and their subsequent degradation. RqcH recruits Ala-charged tRNA, and with RqcP directs the elongation of stalled nascent chains on 50S ribosomal subunits, leading to non-templated C-terminal alanine extensions (Ala tail). The Ala tail promotes nascent chain degradation. RqcP is associated with the translocation-like movement of the peptidyl-tRNA from the A-site into the P-site.</text>
</comment>
<evidence type="ECO:0000256" key="3">
    <source>
        <dbReference type="ARBA" id="ARBA00022884"/>
    </source>
</evidence>
<keyword evidence="8" id="KW-1185">Reference proteome</keyword>
<dbReference type="InParanoid" id="F2LWP2"/>
<keyword evidence="3 5" id="KW-0694">RNA-binding</keyword>
<dbReference type="InterPro" id="IPR002942">
    <property type="entry name" value="S4_RNA-bd"/>
</dbReference>
<proteinExistence type="inferred from homology"/>
<accession>F2LWP2</accession>
<dbReference type="SMART" id="SM00363">
    <property type="entry name" value="S4"/>
    <property type="match status" value="1"/>
</dbReference>
<dbReference type="GO" id="GO:0043023">
    <property type="term" value="F:ribosomal large subunit binding"/>
    <property type="evidence" value="ECO:0007669"/>
    <property type="project" value="UniProtKB-UniRule"/>
</dbReference>
<evidence type="ECO:0000256" key="2">
    <source>
        <dbReference type="ARBA" id="ARBA00022730"/>
    </source>
</evidence>
<dbReference type="SUPFAM" id="SSF55174">
    <property type="entry name" value="Alpha-L RNA-binding motif"/>
    <property type="match status" value="1"/>
</dbReference>
<evidence type="ECO:0000256" key="5">
    <source>
        <dbReference type="HAMAP-Rule" id="MF_00871"/>
    </source>
</evidence>
<dbReference type="RefSeq" id="WP_013681065.1">
    <property type="nucleotide sequence ID" value="NC_015318.1"/>
</dbReference>
<evidence type="ECO:0000313" key="8">
    <source>
        <dbReference type="Proteomes" id="UP000008139"/>
    </source>
</evidence>
<dbReference type="PROSITE" id="PS50889">
    <property type="entry name" value="S4"/>
    <property type="match status" value="1"/>
</dbReference>
<dbReference type="CDD" id="cd00165">
    <property type="entry name" value="S4"/>
    <property type="match status" value="1"/>
</dbReference>
<dbReference type="AlphaFoldDB" id="F2LWP2"/>
<evidence type="ECO:0000259" key="6">
    <source>
        <dbReference type="SMART" id="SM00363"/>
    </source>
</evidence>
<dbReference type="GO" id="GO:0072344">
    <property type="term" value="P:rescue of stalled ribosome"/>
    <property type="evidence" value="ECO:0007669"/>
    <property type="project" value="UniProtKB-UniRule"/>
</dbReference>
<evidence type="ECO:0000256" key="4">
    <source>
        <dbReference type="ARBA" id="ARBA00022917"/>
    </source>
</evidence>
<dbReference type="PIRSF" id="PIRSF038881">
    <property type="entry name" value="RNAbp_HP1423"/>
    <property type="match status" value="1"/>
</dbReference>
<keyword evidence="1 5" id="KW-0820">tRNA-binding</keyword>
<feature type="domain" description="RNA-binding S4" evidence="6">
    <location>
        <begin position="1"/>
        <end position="57"/>
    </location>
</feature>
<reference evidence="8" key="2">
    <citation type="submission" date="2011-03" db="EMBL/GenBank/DDBJ databases">
        <title>The complete genome of Hippea maritima DSM 10411.</title>
        <authorList>
            <consortium name="US DOE Joint Genome Institute (JGI-PGF)"/>
            <person name="Lucas S."/>
            <person name="Copeland A."/>
            <person name="Lapidus A."/>
            <person name="Bruce D."/>
            <person name="Goodwin L."/>
            <person name="Pitluck S."/>
            <person name="Peters L."/>
            <person name="Kyrpides N."/>
            <person name="Mavromatis K."/>
            <person name="Pagani I."/>
            <person name="Ivanova N."/>
            <person name="Mikhailova N."/>
            <person name="Lu M."/>
            <person name="Detter J.C."/>
            <person name="Tapia R."/>
            <person name="Han C."/>
            <person name="Land M."/>
            <person name="Hauser L."/>
            <person name="Markowitz V."/>
            <person name="Cheng J.-F."/>
            <person name="Hugenholtz P."/>
            <person name="Woyke T."/>
            <person name="Wu D."/>
            <person name="Spring S."/>
            <person name="Schroeder M."/>
            <person name="Brambilla E."/>
            <person name="Klenk H.-P."/>
            <person name="Eisen J.A."/>
        </authorList>
    </citation>
    <scope>NUCLEOTIDE SEQUENCE [LARGE SCALE GENOMIC DNA]</scope>
    <source>
        <strain evidence="8">ATCC 700847 / DSM 10411 / MH2</strain>
    </source>
</reference>
<dbReference type="GO" id="GO:0019843">
    <property type="term" value="F:rRNA binding"/>
    <property type="evidence" value="ECO:0007669"/>
    <property type="project" value="UniProtKB-UniRule"/>
</dbReference>
<dbReference type="Gene3D" id="3.10.290.10">
    <property type="entry name" value="RNA-binding S4 domain"/>
    <property type="match status" value="1"/>
</dbReference>
<dbReference type="HOGENOM" id="CLU_101003_4_0_7"/>
<comment type="subunit">
    <text evidence="5">Associates with stalled 50S ribosomal subunits. Binds to RqcH, 23S rRNA and the P-site tRNA. Does not require RqcH for association with 50S subunits.</text>
</comment>
<comment type="similarity">
    <text evidence="5">Belongs to the RqcP family.</text>
</comment>
<dbReference type="InterPro" id="IPR036986">
    <property type="entry name" value="S4_RNA-bd_sf"/>
</dbReference>
<dbReference type="HAMAP" id="MF_00871">
    <property type="entry name" value="RqcP"/>
    <property type="match status" value="1"/>
</dbReference>
<dbReference type="GO" id="GO:0000049">
    <property type="term" value="F:tRNA binding"/>
    <property type="evidence" value="ECO:0007669"/>
    <property type="project" value="UniProtKB-UniRule"/>
</dbReference>
<reference evidence="7 8" key="1">
    <citation type="journal article" date="2011" name="Stand. Genomic Sci.">
        <title>Complete genome sequence of the thermophilic sulfur-reducer Hippea maritima type strain (MH(2)).</title>
        <authorList>
            <person name="Huntemann M."/>
            <person name="Lu M."/>
            <person name="Nolan M."/>
            <person name="Lapidus A."/>
            <person name="Lucas S."/>
            <person name="Hammon N."/>
            <person name="Deshpande S."/>
            <person name="Cheng J.F."/>
            <person name="Tapia R."/>
            <person name="Han C."/>
            <person name="Goodwin L."/>
            <person name="Pitluck S."/>
            <person name="Liolios K."/>
            <person name="Pagani I."/>
            <person name="Ivanova N."/>
            <person name="Ovchinikova G."/>
            <person name="Pati A."/>
            <person name="Chen A."/>
            <person name="Palaniappan K."/>
            <person name="Land M."/>
            <person name="Hauser L."/>
            <person name="Jeffries C.D."/>
            <person name="Detter J.C."/>
            <person name="Brambilla E.M."/>
            <person name="Rohde M."/>
            <person name="Spring S."/>
            <person name="Goker M."/>
            <person name="Woyke T."/>
            <person name="Bristow J."/>
            <person name="Eisen J.A."/>
            <person name="Markowitz V."/>
            <person name="Hugenholtz P."/>
            <person name="Kyrpides N.C."/>
            <person name="Klenk H.P."/>
            <person name="Mavromatis K."/>
        </authorList>
    </citation>
    <scope>NUCLEOTIDE SEQUENCE [LARGE SCALE GENOMIC DNA]</scope>
    <source>
        <strain evidence="8">ATCC 700847 / DSM 10411 / MH2</strain>
    </source>
</reference>